<keyword evidence="2" id="KW-1185">Reference proteome</keyword>
<gene>
    <name evidence="1" type="ORF">BDM02DRAFT_943548</name>
</gene>
<proteinExistence type="predicted"/>
<comment type="caution">
    <text evidence="1">The sequence shown here is derived from an EMBL/GenBank/DDBJ whole genome shotgun (WGS) entry which is preliminary data.</text>
</comment>
<reference evidence="1" key="2">
    <citation type="journal article" date="2020" name="Nat. Commun.">
        <title>Large-scale genome sequencing of mycorrhizal fungi provides insights into the early evolution of symbiotic traits.</title>
        <authorList>
            <person name="Miyauchi S."/>
            <person name="Kiss E."/>
            <person name="Kuo A."/>
            <person name="Drula E."/>
            <person name="Kohler A."/>
            <person name="Sanchez-Garcia M."/>
            <person name="Morin E."/>
            <person name="Andreopoulos B."/>
            <person name="Barry K.W."/>
            <person name="Bonito G."/>
            <person name="Buee M."/>
            <person name="Carver A."/>
            <person name="Chen C."/>
            <person name="Cichocki N."/>
            <person name="Clum A."/>
            <person name="Culley D."/>
            <person name="Crous P.W."/>
            <person name="Fauchery L."/>
            <person name="Girlanda M."/>
            <person name="Hayes R.D."/>
            <person name="Keri Z."/>
            <person name="LaButti K."/>
            <person name="Lipzen A."/>
            <person name="Lombard V."/>
            <person name="Magnuson J."/>
            <person name="Maillard F."/>
            <person name="Murat C."/>
            <person name="Nolan M."/>
            <person name="Ohm R.A."/>
            <person name="Pangilinan J."/>
            <person name="Pereira M.F."/>
            <person name="Perotto S."/>
            <person name="Peter M."/>
            <person name="Pfister S."/>
            <person name="Riley R."/>
            <person name="Sitrit Y."/>
            <person name="Stielow J.B."/>
            <person name="Szollosi G."/>
            <person name="Zifcakova L."/>
            <person name="Stursova M."/>
            <person name="Spatafora J.W."/>
            <person name="Tedersoo L."/>
            <person name="Vaario L.M."/>
            <person name="Yamada A."/>
            <person name="Yan M."/>
            <person name="Wang P."/>
            <person name="Xu J."/>
            <person name="Bruns T."/>
            <person name="Baldrian P."/>
            <person name="Vilgalys R."/>
            <person name="Dunand C."/>
            <person name="Henrissat B."/>
            <person name="Grigoriev I.V."/>
            <person name="Hibbett D."/>
            <person name="Nagy L.G."/>
            <person name="Martin F.M."/>
        </authorList>
    </citation>
    <scope>NUCLEOTIDE SEQUENCE</scope>
    <source>
        <strain evidence="1">P2</strain>
    </source>
</reference>
<evidence type="ECO:0000313" key="2">
    <source>
        <dbReference type="Proteomes" id="UP000886501"/>
    </source>
</evidence>
<reference evidence="1" key="1">
    <citation type="submission" date="2019-10" db="EMBL/GenBank/DDBJ databases">
        <authorList>
            <consortium name="DOE Joint Genome Institute"/>
            <person name="Kuo A."/>
            <person name="Miyauchi S."/>
            <person name="Kiss E."/>
            <person name="Drula E."/>
            <person name="Kohler A."/>
            <person name="Sanchez-Garcia M."/>
            <person name="Andreopoulos B."/>
            <person name="Barry K.W."/>
            <person name="Bonito G."/>
            <person name="Buee M."/>
            <person name="Carver A."/>
            <person name="Chen C."/>
            <person name="Cichocki N."/>
            <person name="Clum A."/>
            <person name="Culley D."/>
            <person name="Crous P.W."/>
            <person name="Fauchery L."/>
            <person name="Girlanda M."/>
            <person name="Hayes R."/>
            <person name="Keri Z."/>
            <person name="Labutti K."/>
            <person name="Lipzen A."/>
            <person name="Lombard V."/>
            <person name="Magnuson J."/>
            <person name="Maillard F."/>
            <person name="Morin E."/>
            <person name="Murat C."/>
            <person name="Nolan M."/>
            <person name="Ohm R."/>
            <person name="Pangilinan J."/>
            <person name="Pereira M."/>
            <person name="Perotto S."/>
            <person name="Peter M."/>
            <person name="Riley R."/>
            <person name="Sitrit Y."/>
            <person name="Stielow B."/>
            <person name="Szollosi G."/>
            <person name="Zifcakova L."/>
            <person name="Stursova M."/>
            <person name="Spatafora J.W."/>
            <person name="Tedersoo L."/>
            <person name="Vaario L.-M."/>
            <person name="Yamada A."/>
            <person name="Yan M."/>
            <person name="Wang P."/>
            <person name="Xu J."/>
            <person name="Bruns T."/>
            <person name="Baldrian P."/>
            <person name="Vilgalys R."/>
            <person name="Henrissat B."/>
            <person name="Grigoriev I.V."/>
            <person name="Hibbett D."/>
            <person name="Nagy L.G."/>
            <person name="Martin F.M."/>
        </authorList>
    </citation>
    <scope>NUCLEOTIDE SEQUENCE</scope>
    <source>
        <strain evidence="1">P2</strain>
    </source>
</reference>
<dbReference type="EMBL" id="MU118136">
    <property type="protein sequence ID" value="KAF9644480.1"/>
    <property type="molecule type" value="Genomic_DNA"/>
</dbReference>
<accession>A0ACB6Z3Z3</accession>
<sequence length="184" mass="21398">MRATVEVIEDGQPIDEVEPKLLELQNAEAEPHKRNIDEYYTIVCIPPYFKYRIVIFILEVWSVCCIAIAAMLAGLVILGRRSFLLFIAREVHDRYSFAVGFHLLWDYRLVAQAIDRLDRHRQRRENGPRAWWPLFFAKRGSLWLAQASCMAFFLALVIPTLTALVMEIYALLPRSSSPTTPSWW</sequence>
<organism evidence="1 2">
    <name type="scientific">Thelephora ganbajun</name>
    <name type="common">Ganba fungus</name>
    <dbReference type="NCBI Taxonomy" id="370292"/>
    <lineage>
        <taxon>Eukaryota</taxon>
        <taxon>Fungi</taxon>
        <taxon>Dikarya</taxon>
        <taxon>Basidiomycota</taxon>
        <taxon>Agaricomycotina</taxon>
        <taxon>Agaricomycetes</taxon>
        <taxon>Thelephorales</taxon>
        <taxon>Thelephoraceae</taxon>
        <taxon>Thelephora</taxon>
    </lineage>
</organism>
<name>A0ACB6Z3Z3_THEGA</name>
<evidence type="ECO:0000313" key="1">
    <source>
        <dbReference type="EMBL" id="KAF9644480.1"/>
    </source>
</evidence>
<dbReference type="Proteomes" id="UP000886501">
    <property type="component" value="Unassembled WGS sequence"/>
</dbReference>
<protein>
    <submittedName>
        <fullName evidence="1">Uncharacterized protein</fullName>
    </submittedName>
</protein>